<evidence type="ECO:0000313" key="3">
    <source>
        <dbReference type="Proteomes" id="UP000557872"/>
    </source>
</evidence>
<comment type="caution">
    <text evidence="2">The sequence shown here is derived from an EMBL/GenBank/DDBJ whole genome shotgun (WGS) entry which is preliminary data.</text>
</comment>
<name>A0A851GMZ4_9BACT</name>
<keyword evidence="3" id="KW-1185">Reference proteome</keyword>
<feature type="region of interest" description="Disordered" evidence="1">
    <location>
        <begin position="25"/>
        <end position="118"/>
    </location>
</feature>
<dbReference type="Proteomes" id="UP000557872">
    <property type="component" value="Unassembled WGS sequence"/>
</dbReference>
<sequence length="228" mass="23866">MKTKKTIDTVQSWVDADEVRRLAEGFMNSPGGDGKKPSEVELAETQKEEKPAAVPEKSPHPVVSKALATARKLAEGSGMLKSGTAPSETANKEKAPSPVSVSVSEPSTPEKGGAPAHNAESLDASALLPLSQKWSESFAIRAMIVLADNDEVLLDVLDQGMLTRMAMRMAKSVPVDGHLVVKVGAGANMQMLSLDGGRISLGLLLASPLSTTQIKSLSRMVLADLAAG</sequence>
<feature type="compositionally biased region" description="Low complexity" evidence="1">
    <location>
        <begin position="96"/>
        <end position="111"/>
    </location>
</feature>
<accession>A0A851GMZ4</accession>
<reference evidence="2 3" key="1">
    <citation type="submission" date="2020-07" db="EMBL/GenBank/DDBJ databases">
        <title>Roseicoccus Jingziensis gen. nov., sp. nov., isolated from coastal seawater.</title>
        <authorList>
            <person name="Feng X."/>
        </authorList>
    </citation>
    <scope>NUCLEOTIDE SEQUENCE [LARGE SCALE GENOMIC DNA]</scope>
    <source>
        <strain evidence="2 3">N1E253</strain>
    </source>
</reference>
<protein>
    <submittedName>
        <fullName evidence="2">Uncharacterized protein</fullName>
    </submittedName>
</protein>
<dbReference type="EMBL" id="JACBAZ010000004">
    <property type="protein sequence ID" value="NWK56505.1"/>
    <property type="molecule type" value="Genomic_DNA"/>
</dbReference>
<proteinExistence type="predicted"/>
<evidence type="ECO:0000313" key="2">
    <source>
        <dbReference type="EMBL" id="NWK56505.1"/>
    </source>
</evidence>
<feature type="compositionally biased region" description="Basic and acidic residues" evidence="1">
    <location>
        <begin position="33"/>
        <end position="51"/>
    </location>
</feature>
<gene>
    <name evidence="2" type="ORF">HW115_12865</name>
</gene>
<dbReference type="AlphaFoldDB" id="A0A851GMZ4"/>
<dbReference type="RefSeq" id="WP_178933275.1">
    <property type="nucleotide sequence ID" value="NZ_JACBAZ010000004.1"/>
</dbReference>
<evidence type="ECO:0000256" key="1">
    <source>
        <dbReference type="SAM" id="MobiDB-lite"/>
    </source>
</evidence>
<organism evidence="2 3">
    <name type="scientific">Oceaniferula marina</name>
    <dbReference type="NCBI Taxonomy" id="2748318"/>
    <lineage>
        <taxon>Bacteria</taxon>
        <taxon>Pseudomonadati</taxon>
        <taxon>Verrucomicrobiota</taxon>
        <taxon>Verrucomicrobiia</taxon>
        <taxon>Verrucomicrobiales</taxon>
        <taxon>Verrucomicrobiaceae</taxon>
        <taxon>Oceaniferula</taxon>
    </lineage>
</organism>